<dbReference type="OrthoDB" id="4358598at2759"/>
<dbReference type="Gene3D" id="3.30.160.60">
    <property type="entry name" value="Classic Zinc Finger"/>
    <property type="match status" value="1"/>
</dbReference>
<proteinExistence type="predicted"/>
<dbReference type="Proteomes" id="UP001149165">
    <property type="component" value="Unassembled WGS sequence"/>
</dbReference>
<evidence type="ECO:0000256" key="2">
    <source>
        <dbReference type="SAM" id="MobiDB-lite"/>
    </source>
</evidence>
<keyword evidence="1" id="KW-0862">Zinc</keyword>
<feature type="region of interest" description="Disordered" evidence="2">
    <location>
        <begin position="265"/>
        <end position="296"/>
    </location>
</feature>
<accession>A0A9W9FI54</accession>
<reference evidence="4" key="2">
    <citation type="journal article" date="2023" name="IMA Fungus">
        <title>Comparative genomic study of the Penicillium genus elucidates a diverse pangenome and 15 lateral gene transfer events.</title>
        <authorList>
            <person name="Petersen C."/>
            <person name="Sorensen T."/>
            <person name="Nielsen M.R."/>
            <person name="Sondergaard T.E."/>
            <person name="Sorensen J.L."/>
            <person name="Fitzpatrick D.A."/>
            <person name="Frisvad J.C."/>
            <person name="Nielsen K.L."/>
        </authorList>
    </citation>
    <scope>NUCLEOTIDE SEQUENCE</scope>
    <source>
        <strain evidence="4">IBT 30069</strain>
    </source>
</reference>
<dbReference type="SUPFAM" id="SSF57667">
    <property type="entry name" value="beta-beta-alpha zinc fingers"/>
    <property type="match status" value="1"/>
</dbReference>
<reference evidence="4" key="1">
    <citation type="submission" date="2022-11" db="EMBL/GenBank/DDBJ databases">
        <authorList>
            <person name="Petersen C."/>
        </authorList>
    </citation>
    <scope>NUCLEOTIDE SEQUENCE</scope>
    <source>
        <strain evidence="4">IBT 30069</strain>
    </source>
</reference>
<keyword evidence="5" id="KW-1185">Reference proteome</keyword>
<dbReference type="InterPro" id="IPR013087">
    <property type="entry name" value="Znf_C2H2_type"/>
</dbReference>
<comment type="caution">
    <text evidence="4">The sequence shown here is derived from an EMBL/GenBank/DDBJ whole genome shotgun (WGS) entry which is preliminary data.</text>
</comment>
<keyword evidence="1" id="KW-0863">Zinc-finger</keyword>
<gene>
    <name evidence="4" type="ORF">N7456_006683</name>
</gene>
<name>A0A9W9FI54_9EURO</name>
<dbReference type="AlphaFoldDB" id="A0A9W9FI54"/>
<feature type="compositionally biased region" description="Pro residues" evidence="2">
    <location>
        <begin position="453"/>
        <end position="462"/>
    </location>
</feature>
<feature type="region of interest" description="Disordered" evidence="2">
    <location>
        <begin position="441"/>
        <end position="462"/>
    </location>
</feature>
<feature type="compositionally biased region" description="Basic residues" evidence="2">
    <location>
        <begin position="442"/>
        <end position="452"/>
    </location>
</feature>
<organism evidence="4 5">
    <name type="scientific">Penicillium angulare</name>
    <dbReference type="NCBI Taxonomy" id="116970"/>
    <lineage>
        <taxon>Eukaryota</taxon>
        <taxon>Fungi</taxon>
        <taxon>Dikarya</taxon>
        <taxon>Ascomycota</taxon>
        <taxon>Pezizomycotina</taxon>
        <taxon>Eurotiomycetes</taxon>
        <taxon>Eurotiomycetidae</taxon>
        <taxon>Eurotiales</taxon>
        <taxon>Aspergillaceae</taxon>
        <taxon>Penicillium</taxon>
    </lineage>
</organism>
<dbReference type="PROSITE" id="PS50157">
    <property type="entry name" value="ZINC_FINGER_C2H2_2"/>
    <property type="match status" value="1"/>
</dbReference>
<keyword evidence="1" id="KW-0479">Metal-binding</keyword>
<dbReference type="PROSITE" id="PS00028">
    <property type="entry name" value="ZINC_FINGER_C2H2_1"/>
    <property type="match status" value="1"/>
</dbReference>
<dbReference type="SMART" id="SM00355">
    <property type="entry name" value="ZnF_C2H2"/>
    <property type="match status" value="3"/>
</dbReference>
<evidence type="ECO:0000313" key="5">
    <source>
        <dbReference type="Proteomes" id="UP001149165"/>
    </source>
</evidence>
<dbReference type="GO" id="GO:0008270">
    <property type="term" value="F:zinc ion binding"/>
    <property type="evidence" value="ECO:0007669"/>
    <property type="project" value="UniProtKB-KW"/>
</dbReference>
<feature type="domain" description="C2H2-type" evidence="3">
    <location>
        <begin position="201"/>
        <end position="229"/>
    </location>
</feature>
<dbReference type="EMBL" id="JAPQKH010000004">
    <property type="protein sequence ID" value="KAJ5100631.1"/>
    <property type="molecule type" value="Genomic_DNA"/>
</dbReference>
<evidence type="ECO:0000259" key="3">
    <source>
        <dbReference type="PROSITE" id="PS50157"/>
    </source>
</evidence>
<evidence type="ECO:0000256" key="1">
    <source>
        <dbReference type="PROSITE-ProRule" id="PRU00042"/>
    </source>
</evidence>
<evidence type="ECO:0000313" key="4">
    <source>
        <dbReference type="EMBL" id="KAJ5100631.1"/>
    </source>
</evidence>
<protein>
    <recommendedName>
        <fullName evidence="3">C2H2-type domain-containing protein</fullName>
    </recommendedName>
</protein>
<dbReference type="InterPro" id="IPR036236">
    <property type="entry name" value="Znf_C2H2_sf"/>
</dbReference>
<sequence length="462" mass="51685">MSEATFMYIFVARATSTAGTLKVSRSVESTRERLAVSLQSTKRMYIERYGPMLSEPRDFTFVRGSNQGMGPDSVPAKWFRENLDEAQRDGRNVIVVINGFDGLTTDTMSFDRLFRQHAGRTRIRVLDREERWFYEVDVQGVLDEFDGLVESDELEASTCIFVEKFKNICAEKIRLSEAKRGLNFQTHNRNSSGQTNALDTYECSKCTQVFQTYLILCVHHRNSHRDETYICVYCNVTFDRPDVCKKHIRKCPKLPDDGALAADDGALASDDGHSSSDDAVFSAGESPSSAKRARREPALAVPESLVTVPESPVTAPVSPVAVVVSPVAVAQSTRPVFDTALIAYDDLTADMAKRLPHLSWRLPEEDLYKGEVFCRVEGCRFLGRKYSTPSKLRRHLDSEHGVFDRPHACGKFNLADQAIEDAGVEWLARCAQIGVDAAGPRPVRRKVVRKPPPHPIPRPPGE</sequence>